<protein>
    <submittedName>
        <fullName evidence="1">Uncharacterized protein</fullName>
    </submittedName>
</protein>
<comment type="caution">
    <text evidence="1">The sequence shown here is derived from an EMBL/GenBank/DDBJ whole genome shotgun (WGS) entry which is preliminary data.</text>
</comment>
<sequence>MTRPLEPADRSEVAALRERVEKLEAVNKNLHRMVKDVALLGLSLIEQDELEGSAGWDSFAAILLSIVKGE</sequence>
<organism evidence="1 2">
    <name type="scientific">Paracoccus onchidii</name>
    <dbReference type="NCBI Taxonomy" id="3017813"/>
    <lineage>
        <taxon>Bacteria</taxon>
        <taxon>Pseudomonadati</taxon>
        <taxon>Pseudomonadota</taxon>
        <taxon>Alphaproteobacteria</taxon>
        <taxon>Rhodobacterales</taxon>
        <taxon>Paracoccaceae</taxon>
        <taxon>Paracoccus</taxon>
    </lineage>
</organism>
<accession>A0ABT4ZI47</accession>
<dbReference type="RefSeq" id="WP_271890136.1">
    <property type="nucleotide sequence ID" value="NZ_JAQBIE010000024.1"/>
</dbReference>
<proteinExistence type="predicted"/>
<evidence type="ECO:0000313" key="2">
    <source>
        <dbReference type="Proteomes" id="UP001165641"/>
    </source>
</evidence>
<dbReference type="EMBL" id="JAQBIE010000024">
    <property type="protein sequence ID" value="MDB6179020.1"/>
    <property type="molecule type" value="Genomic_DNA"/>
</dbReference>
<name>A0ABT4ZI47_9RHOB</name>
<keyword evidence="2" id="KW-1185">Reference proteome</keyword>
<evidence type="ECO:0000313" key="1">
    <source>
        <dbReference type="EMBL" id="MDB6179020.1"/>
    </source>
</evidence>
<reference evidence="1" key="1">
    <citation type="submission" date="2022-12" db="EMBL/GenBank/DDBJ databases">
        <title>Paracoccus onchidii sp. nov., isolated from a marine invertebrate from the South China Sea.</title>
        <authorList>
            <person name="Xu S."/>
            <person name="Liu Z."/>
            <person name="Xu Y."/>
        </authorList>
    </citation>
    <scope>NUCLEOTIDE SEQUENCE</scope>
    <source>
        <strain evidence="1">Z330</strain>
    </source>
</reference>
<gene>
    <name evidence="1" type="ORF">PAF17_16125</name>
</gene>
<dbReference type="Proteomes" id="UP001165641">
    <property type="component" value="Unassembled WGS sequence"/>
</dbReference>